<keyword evidence="2" id="KW-0269">Exonuclease</keyword>
<keyword evidence="2" id="KW-0540">Nuclease</keyword>
<dbReference type="SUPFAM" id="SSF52980">
    <property type="entry name" value="Restriction endonuclease-like"/>
    <property type="match status" value="1"/>
</dbReference>
<reference evidence="2 3" key="1">
    <citation type="submission" date="2018-10" db="EMBL/GenBank/DDBJ databases">
        <title>Robbsia sp. DHC34, isolated from soil.</title>
        <authorList>
            <person name="Gao Z.-H."/>
            <person name="Qiu L.-H."/>
        </authorList>
    </citation>
    <scope>NUCLEOTIDE SEQUENCE [LARGE SCALE GENOMIC DNA]</scope>
    <source>
        <strain evidence="2 3">DHC34</strain>
    </source>
</reference>
<keyword evidence="2" id="KW-0378">Hydrolase</keyword>
<organism evidence="2 3">
    <name type="scientific">Pararobbsia silviterrae</name>
    <dbReference type="NCBI Taxonomy" id="1792498"/>
    <lineage>
        <taxon>Bacteria</taxon>
        <taxon>Pseudomonadati</taxon>
        <taxon>Pseudomonadota</taxon>
        <taxon>Betaproteobacteria</taxon>
        <taxon>Burkholderiales</taxon>
        <taxon>Burkholderiaceae</taxon>
        <taxon>Pararobbsia</taxon>
    </lineage>
</organism>
<dbReference type="AlphaFoldDB" id="A0A494Y0V8"/>
<gene>
    <name evidence="2" type="ORF">D7S86_08325</name>
</gene>
<dbReference type="PANTHER" id="PTHR46609">
    <property type="entry name" value="EXONUCLEASE, PHAGE-TYPE/RECB, C-TERMINAL DOMAIN-CONTAINING PROTEIN"/>
    <property type="match status" value="1"/>
</dbReference>
<dbReference type="EMBL" id="RBZU01000003">
    <property type="protein sequence ID" value="RKP56392.1"/>
    <property type="molecule type" value="Genomic_DNA"/>
</dbReference>
<sequence length="217" mass="24422">MILVEAQQGTPEWLQARSGATTASRFADAISVLTRTSGSKKAGDPTKESDKYAIELAIEIISGEPYGEPIKAWTLDRGHELEWRARAAYEMQTGKLVRESGIVLTDDRRFGYSTDGLLDDGDGAIEIKCPVDTVKIMEMIETGDTSEYDHQLQGGLWLTNRKYIDFIMYVPALEKAGRDLYVKRIERNDDFIESMIEKLNAFNARVDRYVSTLRKAA</sequence>
<dbReference type="GO" id="GO:0004527">
    <property type="term" value="F:exonuclease activity"/>
    <property type="evidence" value="ECO:0007669"/>
    <property type="project" value="UniProtKB-KW"/>
</dbReference>
<dbReference type="PANTHER" id="PTHR46609:SF6">
    <property type="entry name" value="EXONUCLEASE, PHAGE-TYPE_RECB, C-TERMINAL DOMAIN-CONTAINING PROTEIN-RELATED"/>
    <property type="match status" value="1"/>
</dbReference>
<dbReference type="Proteomes" id="UP000270342">
    <property type="component" value="Unassembled WGS sequence"/>
</dbReference>
<dbReference type="OrthoDB" id="1245848at2"/>
<dbReference type="InterPro" id="IPR011604">
    <property type="entry name" value="PDDEXK-like_dom_sf"/>
</dbReference>
<feature type="domain" description="YqaJ viral recombinase" evidence="1">
    <location>
        <begin position="12"/>
        <end position="161"/>
    </location>
</feature>
<proteinExistence type="predicted"/>
<evidence type="ECO:0000259" key="1">
    <source>
        <dbReference type="Pfam" id="PF09588"/>
    </source>
</evidence>
<dbReference type="InterPro" id="IPR011335">
    <property type="entry name" value="Restrct_endonuc-II-like"/>
</dbReference>
<accession>A0A494Y0V8</accession>
<dbReference type="Gene3D" id="3.90.320.10">
    <property type="match status" value="1"/>
</dbReference>
<evidence type="ECO:0000313" key="3">
    <source>
        <dbReference type="Proteomes" id="UP000270342"/>
    </source>
</evidence>
<dbReference type="CDD" id="cd22343">
    <property type="entry name" value="PDDEXK_lambda_exonuclease-like"/>
    <property type="match status" value="1"/>
</dbReference>
<evidence type="ECO:0000313" key="2">
    <source>
        <dbReference type="EMBL" id="RKP56392.1"/>
    </source>
</evidence>
<name>A0A494Y0V8_9BURK</name>
<protein>
    <submittedName>
        <fullName evidence="2">Exonuclease</fullName>
    </submittedName>
</protein>
<dbReference type="InterPro" id="IPR051703">
    <property type="entry name" value="NF-kappa-B_Signaling_Reg"/>
</dbReference>
<keyword evidence="3" id="KW-1185">Reference proteome</keyword>
<dbReference type="InterPro" id="IPR019080">
    <property type="entry name" value="YqaJ_viral_recombinase"/>
</dbReference>
<dbReference type="RefSeq" id="WP_121085340.1">
    <property type="nucleotide sequence ID" value="NZ_RBZU01000003.1"/>
</dbReference>
<comment type="caution">
    <text evidence="2">The sequence shown here is derived from an EMBL/GenBank/DDBJ whole genome shotgun (WGS) entry which is preliminary data.</text>
</comment>
<dbReference type="Pfam" id="PF09588">
    <property type="entry name" value="YqaJ"/>
    <property type="match status" value="1"/>
</dbReference>